<feature type="domain" description="N-acetyltransferase" evidence="1">
    <location>
        <begin position="2"/>
        <end position="162"/>
    </location>
</feature>
<dbReference type="EMBL" id="CP068047">
    <property type="protein sequence ID" value="QQR35491.1"/>
    <property type="molecule type" value="Genomic_DNA"/>
</dbReference>
<name>A0ABX7BU85_9HYPH</name>
<dbReference type="InterPro" id="IPR016181">
    <property type="entry name" value="Acyl_CoA_acyltransferase"/>
</dbReference>
<organism evidence="2 3">
    <name type="scientific">Devosia oryziradicis</name>
    <dbReference type="NCBI Taxonomy" id="2801335"/>
    <lineage>
        <taxon>Bacteria</taxon>
        <taxon>Pseudomonadati</taxon>
        <taxon>Pseudomonadota</taxon>
        <taxon>Alphaproteobacteria</taxon>
        <taxon>Hyphomicrobiales</taxon>
        <taxon>Devosiaceae</taxon>
        <taxon>Devosia</taxon>
    </lineage>
</organism>
<gene>
    <name evidence="2" type="ORF">JI749_14200</name>
</gene>
<evidence type="ECO:0000259" key="1">
    <source>
        <dbReference type="PROSITE" id="PS51186"/>
    </source>
</evidence>
<protein>
    <submittedName>
        <fullName evidence="2">GNAT family N-acetyltransferase</fullName>
    </submittedName>
</protein>
<dbReference type="SUPFAM" id="SSF55729">
    <property type="entry name" value="Acyl-CoA N-acyltransferases (Nat)"/>
    <property type="match status" value="1"/>
</dbReference>
<accession>A0ABX7BU85</accession>
<reference evidence="2 3" key="1">
    <citation type="submission" date="2021-01" db="EMBL/GenBank/DDBJ databases">
        <title>Genome seq and assembly of Devosia sp. G19.</title>
        <authorList>
            <person name="Chhetri G."/>
        </authorList>
    </citation>
    <scope>NUCLEOTIDE SEQUENCE [LARGE SCALE GENOMIC DNA]</scope>
    <source>
        <strain evidence="2 3">G19</strain>
    </source>
</reference>
<dbReference type="Gene3D" id="3.40.630.30">
    <property type="match status" value="1"/>
</dbReference>
<evidence type="ECO:0000313" key="2">
    <source>
        <dbReference type="EMBL" id="QQR35491.1"/>
    </source>
</evidence>
<sequence>MAQLSIFTDSNLPEAHEHQIRSFIRLHWHDEYQYNLDGPLVPHERHPTHIVMAERHALFSHARVIWVPFEHGGQTWRLYCLGDVFTYPAFRQRGFGATVTAAATGRIRDDADADIAILFCDPDNADFYARHGWVAAPNLHATKGFGEDRDAQEGLPMLLLLSERAQRLRPDQSGQTWELPGYGW</sequence>
<evidence type="ECO:0000313" key="3">
    <source>
        <dbReference type="Proteomes" id="UP000595460"/>
    </source>
</evidence>
<dbReference type="Proteomes" id="UP000595460">
    <property type="component" value="Chromosome"/>
</dbReference>
<dbReference type="RefSeq" id="WP_201655208.1">
    <property type="nucleotide sequence ID" value="NZ_CP068047.1"/>
</dbReference>
<dbReference type="PROSITE" id="PS51186">
    <property type="entry name" value="GNAT"/>
    <property type="match status" value="1"/>
</dbReference>
<dbReference type="InterPro" id="IPR000182">
    <property type="entry name" value="GNAT_dom"/>
</dbReference>
<keyword evidence="3" id="KW-1185">Reference proteome</keyword>
<proteinExistence type="predicted"/>